<dbReference type="EMBL" id="CP096115">
    <property type="protein sequence ID" value="UUX91407.1"/>
    <property type="molecule type" value="Genomic_DNA"/>
</dbReference>
<gene>
    <name evidence="5" type="ORF">L6E24_08435</name>
</gene>
<evidence type="ECO:0000256" key="3">
    <source>
        <dbReference type="ARBA" id="ARBA00023002"/>
    </source>
</evidence>
<dbReference type="InterPro" id="IPR050627">
    <property type="entry name" value="Nitroreductase/BluB"/>
</dbReference>
<dbReference type="AlphaFoldDB" id="A0A9E7TGM5"/>
<dbReference type="PANTHER" id="PTHR23026:SF90">
    <property type="entry name" value="IODOTYROSINE DEIODINASE 1"/>
    <property type="match status" value="1"/>
</dbReference>
<dbReference type="Gene3D" id="3.40.109.10">
    <property type="entry name" value="NADH Oxidase"/>
    <property type="match status" value="1"/>
</dbReference>
<dbReference type="PANTHER" id="PTHR23026">
    <property type="entry name" value="NADPH NITROREDUCTASE"/>
    <property type="match status" value="1"/>
</dbReference>
<evidence type="ECO:0000256" key="1">
    <source>
        <dbReference type="ARBA" id="ARBA00022630"/>
    </source>
</evidence>
<keyword evidence="6" id="KW-1185">Reference proteome</keyword>
<evidence type="ECO:0000259" key="4">
    <source>
        <dbReference type="Pfam" id="PF00881"/>
    </source>
</evidence>
<keyword evidence="2" id="KW-0288">FMN</keyword>
<feature type="domain" description="Nitroreductase" evidence="4">
    <location>
        <begin position="11"/>
        <end position="174"/>
    </location>
</feature>
<accession>A0A9E7TGM5</accession>
<dbReference type="GO" id="GO:0016491">
    <property type="term" value="F:oxidoreductase activity"/>
    <property type="evidence" value="ECO:0007669"/>
    <property type="project" value="UniProtKB-KW"/>
</dbReference>
<keyword evidence="3" id="KW-0560">Oxidoreductase</keyword>
<sequence length="193" mass="21366">MTGENEVIKAILNRRSIRNYRDEEVSDEEIKKLINAGIHAPSALALQPWSFVVVKDRKLMDKVSDYAKPIVIESLKKAKTGGMTKKYLEMVGEEGFSIFYNAPHLLLILGRNDLLYSDIDCSLCAENIMLAGASLGIGTCWIGSAKTAENSPELMGELKIPDGCHIVAPIIFGYRAEEPETPARNPAEITWLK</sequence>
<reference evidence="5" key="1">
    <citation type="submission" date="2022-04" db="EMBL/GenBank/DDBJ databases">
        <title>Complete genome of Methanoplanus endosymbiosus DSM 3599.</title>
        <authorList>
            <person name="Chen S.-C."/>
            <person name="You Y.-T."/>
            <person name="Zhou Y.-Z."/>
            <person name="Lai M.-C."/>
        </authorList>
    </citation>
    <scope>NUCLEOTIDE SEQUENCE</scope>
    <source>
        <strain evidence="5">DSM 3599</strain>
    </source>
</reference>
<dbReference type="InterPro" id="IPR000415">
    <property type="entry name" value="Nitroreductase-like"/>
</dbReference>
<dbReference type="Proteomes" id="UP001060368">
    <property type="component" value="Chromosome"/>
</dbReference>
<dbReference type="GeneID" id="74307723"/>
<evidence type="ECO:0000313" key="6">
    <source>
        <dbReference type="Proteomes" id="UP001060368"/>
    </source>
</evidence>
<evidence type="ECO:0000313" key="5">
    <source>
        <dbReference type="EMBL" id="UUX91407.1"/>
    </source>
</evidence>
<dbReference type="SUPFAM" id="SSF55469">
    <property type="entry name" value="FMN-dependent nitroreductase-like"/>
    <property type="match status" value="1"/>
</dbReference>
<name>A0A9E7TGM5_9EURY</name>
<proteinExistence type="predicted"/>
<organism evidence="5 6">
    <name type="scientific">Methanoplanus endosymbiosus</name>
    <dbReference type="NCBI Taxonomy" id="33865"/>
    <lineage>
        <taxon>Archaea</taxon>
        <taxon>Methanobacteriati</taxon>
        <taxon>Methanobacteriota</taxon>
        <taxon>Stenosarchaea group</taxon>
        <taxon>Methanomicrobia</taxon>
        <taxon>Methanomicrobiales</taxon>
        <taxon>Methanomicrobiaceae</taxon>
        <taxon>Methanoplanus</taxon>
    </lineage>
</organism>
<dbReference type="InterPro" id="IPR029479">
    <property type="entry name" value="Nitroreductase"/>
</dbReference>
<dbReference type="KEGG" id="mend:L6E24_08435"/>
<dbReference type="Pfam" id="PF00881">
    <property type="entry name" value="Nitroreductase"/>
    <property type="match status" value="1"/>
</dbReference>
<evidence type="ECO:0000256" key="2">
    <source>
        <dbReference type="ARBA" id="ARBA00022643"/>
    </source>
</evidence>
<protein>
    <submittedName>
        <fullName evidence="5">Nitroreductase family protein</fullName>
    </submittedName>
</protein>
<dbReference type="RefSeq" id="WP_257741561.1">
    <property type="nucleotide sequence ID" value="NZ_CP096115.1"/>
</dbReference>
<keyword evidence="1" id="KW-0285">Flavoprotein</keyword>